<dbReference type="Proteomes" id="UP000694501">
    <property type="component" value="Unassembled WGS sequence"/>
</dbReference>
<feature type="transmembrane region" description="Helical" evidence="2">
    <location>
        <begin position="12"/>
        <end position="42"/>
    </location>
</feature>
<feature type="transmembrane region" description="Helical" evidence="2">
    <location>
        <begin position="48"/>
        <end position="66"/>
    </location>
</feature>
<gene>
    <name evidence="3" type="ORF">JGS22_016385</name>
</gene>
<keyword evidence="2" id="KW-1133">Transmembrane helix</keyword>
<dbReference type="PROSITE" id="PS51257">
    <property type="entry name" value="PROKAR_LIPOPROTEIN"/>
    <property type="match status" value="1"/>
</dbReference>
<evidence type="ECO:0000313" key="3">
    <source>
        <dbReference type="EMBL" id="MBU7599145.1"/>
    </source>
</evidence>
<evidence type="ECO:0000256" key="1">
    <source>
        <dbReference type="SAM" id="MobiDB-lite"/>
    </source>
</evidence>
<dbReference type="EMBL" id="JAELVF020000001">
    <property type="protein sequence ID" value="MBU7599145.1"/>
    <property type="molecule type" value="Genomic_DNA"/>
</dbReference>
<feature type="region of interest" description="Disordered" evidence="1">
    <location>
        <begin position="76"/>
        <end position="99"/>
    </location>
</feature>
<keyword evidence="2" id="KW-0812">Transmembrane</keyword>
<keyword evidence="2" id="KW-0472">Membrane</keyword>
<proteinExistence type="predicted"/>
<comment type="caution">
    <text evidence="3">The sequence shown here is derived from an EMBL/GenBank/DDBJ whole genome shotgun (WGS) entry which is preliminary data.</text>
</comment>
<protein>
    <recommendedName>
        <fullName evidence="5">Mercury transporter</fullName>
    </recommendedName>
</protein>
<reference evidence="3" key="1">
    <citation type="submission" date="2021-06" db="EMBL/GenBank/DDBJ databases">
        <title>Sequencing of actinobacteria type strains.</title>
        <authorList>
            <person name="Nguyen G.-S."/>
            <person name="Wentzel A."/>
        </authorList>
    </citation>
    <scope>NUCLEOTIDE SEQUENCE</scope>
    <source>
        <strain evidence="3">P38-E01</strain>
    </source>
</reference>
<dbReference type="RefSeq" id="WP_124274477.1">
    <property type="nucleotide sequence ID" value="NZ_JAELVF020000001.1"/>
</dbReference>
<evidence type="ECO:0000313" key="4">
    <source>
        <dbReference type="Proteomes" id="UP000694501"/>
    </source>
</evidence>
<evidence type="ECO:0000256" key="2">
    <source>
        <dbReference type="SAM" id="Phobius"/>
    </source>
</evidence>
<name>A0A949JIB2_9ACTN</name>
<accession>A0A949JIB2</accession>
<keyword evidence="4" id="KW-1185">Reference proteome</keyword>
<organism evidence="3 4">
    <name type="scientific">Streptomyces tardus</name>
    <dbReference type="NCBI Taxonomy" id="2780544"/>
    <lineage>
        <taxon>Bacteria</taxon>
        <taxon>Bacillati</taxon>
        <taxon>Actinomycetota</taxon>
        <taxon>Actinomycetes</taxon>
        <taxon>Kitasatosporales</taxon>
        <taxon>Streptomycetaceae</taxon>
        <taxon>Streptomyces</taxon>
    </lineage>
</organism>
<sequence length="99" mass="9979">MTDTGKPPRPTGALAAGGAGLVMVACCAGPVLLAGGALGALGDLLHDFWTIAAATAVVVAAVGLLVRRRRLDRGACCPPPFSPEDQEPAERPARYGRSG</sequence>
<evidence type="ECO:0008006" key="5">
    <source>
        <dbReference type="Google" id="ProtNLM"/>
    </source>
</evidence>
<dbReference type="AlphaFoldDB" id="A0A949JIB2"/>